<gene>
    <name evidence="4" type="ORF">SAMN04487884_112118</name>
</gene>
<keyword evidence="2" id="KW-0784">Thiamine biosynthesis</keyword>
<dbReference type="RefSeq" id="WP_242952727.1">
    <property type="nucleotide sequence ID" value="NZ_FOGJ01000012.1"/>
</dbReference>
<dbReference type="AlphaFoldDB" id="A0A1H9SN33"/>
<dbReference type="GO" id="GO:0004789">
    <property type="term" value="F:thiamine-phosphate diphosphorylase activity"/>
    <property type="evidence" value="ECO:0007669"/>
    <property type="project" value="TreeGrafter"/>
</dbReference>
<evidence type="ECO:0000259" key="3">
    <source>
        <dbReference type="Pfam" id="PF02581"/>
    </source>
</evidence>
<sequence>MKTHMKNEQLTQPLICITNRKLCQEPFLNRIENVAKSKPKAIILREKDLSESEYEKLAIKVESICDMYGVPLIYHNHPELAIANNKGLHMPLSALEKVSRADIQKIKILGASCHSTEDAAKAIRLGCTYIIAGHIYDTDCKKGIPGRGTDFLKSLCEHVHIPVYAIGGITPSKMPEIISCGAAGGCMMSGYMQGEILK</sequence>
<accession>A0A1H9SN33</accession>
<dbReference type="Pfam" id="PF02581">
    <property type="entry name" value="TMP-TENI"/>
    <property type="match status" value="1"/>
</dbReference>
<dbReference type="SUPFAM" id="SSF51391">
    <property type="entry name" value="Thiamin phosphate synthase"/>
    <property type="match status" value="1"/>
</dbReference>
<evidence type="ECO:0000256" key="2">
    <source>
        <dbReference type="ARBA" id="ARBA00022977"/>
    </source>
</evidence>
<dbReference type="GO" id="GO:0005737">
    <property type="term" value="C:cytoplasm"/>
    <property type="evidence" value="ECO:0007669"/>
    <property type="project" value="TreeGrafter"/>
</dbReference>
<evidence type="ECO:0000256" key="1">
    <source>
        <dbReference type="ARBA" id="ARBA00004948"/>
    </source>
</evidence>
<organism evidence="4 5">
    <name type="scientific">Butyrivibrio fibrisolvens</name>
    <dbReference type="NCBI Taxonomy" id="831"/>
    <lineage>
        <taxon>Bacteria</taxon>
        <taxon>Bacillati</taxon>
        <taxon>Bacillota</taxon>
        <taxon>Clostridia</taxon>
        <taxon>Lachnospirales</taxon>
        <taxon>Lachnospiraceae</taxon>
        <taxon>Butyrivibrio</taxon>
    </lineage>
</organism>
<comment type="pathway">
    <text evidence="1">Cofactor biosynthesis; thiamine diphosphate biosynthesis.</text>
</comment>
<name>A0A1H9SN33_BUTFI</name>
<dbReference type="Gene3D" id="3.20.20.70">
    <property type="entry name" value="Aldolase class I"/>
    <property type="match status" value="1"/>
</dbReference>
<dbReference type="InterPro" id="IPR013785">
    <property type="entry name" value="Aldolase_TIM"/>
</dbReference>
<dbReference type="Proteomes" id="UP000182584">
    <property type="component" value="Unassembled WGS sequence"/>
</dbReference>
<dbReference type="PANTHER" id="PTHR20857">
    <property type="entry name" value="THIAMINE-PHOSPHATE PYROPHOSPHORYLASE"/>
    <property type="match status" value="1"/>
</dbReference>
<dbReference type="CDD" id="cd00564">
    <property type="entry name" value="TMP_TenI"/>
    <property type="match status" value="1"/>
</dbReference>
<dbReference type="EMBL" id="FOGJ01000012">
    <property type="protein sequence ID" value="SER86396.1"/>
    <property type="molecule type" value="Genomic_DNA"/>
</dbReference>
<protein>
    <submittedName>
        <fullName evidence="4">Thiamine-phosphate pyrophosphorylase</fullName>
    </submittedName>
</protein>
<dbReference type="InterPro" id="IPR022998">
    <property type="entry name" value="ThiamineP_synth_TenI"/>
</dbReference>
<proteinExistence type="predicted"/>
<dbReference type="InterPro" id="IPR036206">
    <property type="entry name" value="ThiamineP_synth_sf"/>
</dbReference>
<reference evidence="4 5" key="1">
    <citation type="submission" date="2016-10" db="EMBL/GenBank/DDBJ databases">
        <authorList>
            <person name="de Groot N.N."/>
        </authorList>
    </citation>
    <scope>NUCLEOTIDE SEQUENCE [LARGE SCALE GENOMIC DNA]</scope>
    <source>
        <strain evidence="4 5">AR40</strain>
    </source>
</reference>
<evidence type="ECO:0000313" key="4">
    <source>
        <dbReference type="EMBL" id="SER86396.1"/>
    </source>
</evidence>
<dbReference type="GO" id="GO:0009228">
    <property type="term" value="P:thiamine biosynthetic process"/>
    <property type="evidence" value="ECO:0007669"/>
    <property type="project" value="UniProtKB-KW"/>
</dbReference>
<feature type="domain" description="Thiamine phosphate synthase/TenI" evidence="3">
    <location>
        <begin position="14"/>
        <end position="190"/>
    </location>
</feature>
<evidence type="ECO:0000313" key="5">
    <source>
        <dbReference type="Proteomes" id="UP000182584"/>
    </source>
</evidence>
<dbReference type="PANTHER" id="PTHR20857:SF15">
    <property type="entry name" value="THIAMINE-PHOSPHATE SYNTHASE"/>
    <property type="match status" value="1"/>
</dbReference>